<dbReference type="AlphaFoldDB" id="A0A4R7HWC9"/>
<evidence type="ECO:0000256" key="4">
    <source>
        <dbReference type="ARBA" id="ARBA00022989"/>
    </source>
</evidence>
<evidence type="ECO:0000256" key="2">
    <source>
        <dbReference type="ARBA" id="ARBA00006175"/>
    </source>
</evidence>
<evidence type="ECO:0000313" key="8">
    <source>
        <dbReference type="EMBL" id="TDT14844.1"/>
    </source>
</evidence>
<sequence length="254" mass="25747">MGDSVDLRNVFAEFVGTVFVMLAGPGLLVLGGDAVGTLGVAIGFGAATALSIGVIGAVANPMFSLALFFARGITGHQLVTDLIGQVLGGIAGAALIWGMNDAVRFRAGSNGWEPTSEVGLQLTGYSTLGTVIAAELVIGIVITIVLLSSINQELPESAVAAFTGLAVTVGALFLLPISGFGANPARSIGAAIFADTDPNALGQLWVFVIVPLIASFGGVLVWLGIDEATVDDTVFDDTILDDVADAVDELVDGD</sequence>
<dbReference type="InterPro" id="IPR034294">
    <property type="entry name" value="Aquaporin_transptr"/>
</dbReference>
<comment type="subcellular location">
    <subcellularLocation>
        <location evidence="1">Membrane</location>
        <topology evidence="1">Multi-pass membrane protein</topology>
    </subcellularLocation>
</comment>
<dbReference type="PANTHER" id="PTHR19139">
    <property type="entry name" value="AQUAPORIN TRANSPORTER"/>
    <property type="match status" value="1"/>
</dbReference>
<keyword evidence="4 7" id="KW-1133">Transmembrane helix</keyword>
<evidence type="ECO:0000256" key="5">
    <source>
        <dbReference type="ARBA" id="ARBA00023136"/>
    </source>
</evidence>
<dbReference type="InterPro" id="IPR000425">
    <property type="entry name" value="MIP"/>
</dbReference>
<dbReference type="SUPFAM" id="SSF81338">
    <property type="entry name" value="Aquaporin-like"/>
    <property type="match status" value="1"/>
</dbReference>
<evidence type="ECO:0000256" key="7">
    <source>
        <dbReference type="SAM" id="Phobius"/>
    </source>
</evidence>
<dbReference type="PRINTS" id="PR00783">
    <property type="entry name" value="MINTRINSICP"/>
</dbReference>
<evidence type="ECO:0000256" key="3">
    <source>
        <dbReference type="ARBA" id="ARBA00022692"/>
    </source>
</evidence>
<evidence type="ECO:0000256" key="6">
    <source>
        <dbReference type="RuleBase" id="RU000477"/>
    </source>
</evidence>
<feature type="transmembrane region" description="Helical" evidence="7">
    <location>
        <begin position="120"/>
        <end position="147"/>
    </location>
</feature>
<proteinExistence type="inferred from homology"/>
<keyword evidence="5 7" id="KW-0472">Membrane</keyword>
<keyword evidence="9" id="KW-1185">Reference proteome</keyword>
<dbReference type="RefSeq" id="WP_133867358.1">
    <property type="nucleotide sequence ID" value="NZ_SOAU01000001.1"/>
</dbReference>
<dbReference type="EMBL" id="SOAU01000001">
    <property type="protein sequence ID" value="TDT14844.1"/>
    <property type="molecule type" value="Genomic_DNA"/>
</dbReference>
<dbReference type="Pfam" id="PF00230">
    <property type="entry name" value="MIP"/>
    <property type="match status" value="1"/>
</dbReference>
<gene>
    <name evidence="8" type="ORF">BDK89_0402</name>
</gene>
<organism evidence="8 9">
    <name type="scientific">Ilumatobacter fluminis</name>
    <dbReference type="NCBI Taxonomy" id="467091"/>
    <lineage>
        <taxon>Bacteria</taxon>
        <taxon>Bacillati</taxon>
        <taxon>Actinomycetota</taxon>
        <taxon>Acidimicrobiia</taxon>
        <taxon>Acidimicrobiales</taxon>
        <taxon>Ilumatobacteraceae</taxon>
        <taxon>Ilumatobacter</taxon>
    </lineage>
</organism>
<dbReference type="Gene3D" id="1.20.1080.10">
    <property type="entry name" value="Glycerol uptake facilitator protein"/>
    <property type="match status" value="1"/>
</dbReference>
<dbReference type="GO" id="GO:0015250">
    <property type="term" value="F:water channel activity"/>
    <property type="evidence" value="ECO:0007669"/>
    <property type="project" value="TreeGrafter"/>
</dbReference>
<feature type="transmembrane region" description="Helical" evidence="7">
    <location>
        <begin position="12"/>
        <end position="32"/>
    </location>
</feature>
<dbReference type="OrthoDB" id="9807293at2"/>
<dbReference type="PANTHER" id="PTHR19139:SF199">
    <property type="entry name" value="MIP17260P"/>
    <property type="match status" value="1"/>
</dbReference>
<feature type="transmembrane region" description="Helical" evidence="7">
    <location>
        <begin position="159"/>
        <end position="182"/>
    </location>
</feature>
<accession>A0A4R7HWC9</accession>
<feature type="transmembrane region" description="Helical" evidence="7">
    <location>
        <begin position="38"/>
        <end position="70"/>
    </location>
</feature>
<dbReference type="Proteomes" id="UP000294558">
    <property type="component" value="Unassembled WGS sequence"/>
</dbReference>
<comment type="caution">
    <text evidence="8">The sequence shown here is derived from an EMBL/GenBank/DDBJ whole genome shotgun (WGS) entry which is preliminary data.</text>
</comment>
<comment type="similarity">
    <text evidence="2 6">Belongs to the MIP/aquaporin (TC 1.A.8) family.</text>
</comment>
<feature type="transmembrane region" description="Helical" evidence="7">
    <location>
        <begin position="202"/>
        <end position="225"/>
    </location>
</feature>
<name>A0A4R7HWC9_9ACTN</name>
<keyword evidence="3 6" id="KW-0812">Transmembrane</keyword>
<dbReference type="InterPro" id="IPR023271">
    <property type="entry name" value="Aquaporin-like"/>
</dbReference>
<evidence type="ECO:0000313" key="9">
    <source>
        <dbReference type="Proteomes" id="UP000294558"/>
    </source>
</evidence>
<evidence type="ECO:0000256" key="1">
    <source>
        <dbReference type="ARBA" id="ARBA00004141"/>
    </source>
</evidence>
<keyword evidence="6" id="KW-0813">Transport</keyword>
<dbReference type="GO" id="GO:0005886">
    <property type="term" value="C:plasma membrane"/>
    <property type="evidence" value="ECO:0007669"/>
    <property type="project" value="TreeGrafter"/>
</dbReference>
<feature type="transmembrane region" description="Helical" evidence="7">
    <location>
        <begin position="82"/>
        <end position="100"/>
    </location>
</feature>
<reference evidence="8 9" key="1">
    <citation type="submission" date="2019-03" db="EMBL/GenBank/DDBJ databases">
        <title>Sequencing the genomes of 1000 actinobacteria strains.</title>
        <authorList>
            <person name="Klenk H.-P."/>
        </authorList>
    </citation>
    <scope>NUCLEOTIDE SEQUENCE [LARGE SCALE GENOMIC DNA]</scope>
    <source>
        <strain evidence="8 9">DSM 18936</strain>
    </source>
</reference>
<protein>
    <submittedName>
        <fullName evidence="8">Glycerol uptake facilitator-like aquaporin</fullName>
    </submittedName>
</protein>